<organism evidence="8 9">
    <name type="scientific">Panacibacter microcysteis</name>
    <dbReference type="NCBI Taxonomy" id="2793269"/>
    <lineage>
        <taxon>Bacteria</taxon>
        <taxon>Pseudomonadati</taxon>
        <taxon>Bacteroidota</taxon>
        <taxon>Chitinophagia</taxon>
        <taxon>Chitinophagales</taxon>
        <taxon>Chitinophagaceae</taxon>
        <taxon>Panacibacter</taxon>
    </lineage>
</organism>
<feature type="transmembrane region" description="Helical" evidence="5">
    <location>
        <begin position="267"/>
        <end position="286"/>
    </location>
</feature>
<feature type="transmembrane region" description="Helical" evidence="5">
    <location>
        <begin position="148"/>
        <end position="168"/>
    </location>
</feature>
<dbReference type="EC" id="7.1.1.-" evidence="5"/>
<evidence type="ECO:0000256" key="1">
    <source>
        <dbReference type="ARBA" id="ARBA00004127"/>
    </source>
</evidence>
<evidence type="ECO:0000259" key="7">
    <source>
        <dbReference type="Pfam" id="PF00361"/>
    </source>
</evidence>
<dbReference type="GO" id="GO:0008137">
    <property type="term" value="F:NADH dehydrogenase (ubiquinone) activity"/>
    <property type="evidence" value="ECO:0007669"/>
    <property type="project" value="InterPro"/>
</dbReference>
<feature type="domain" description="NADH:quinone oxidoreductase/Mrp antiporter transmembrane" evidence="7">
    <location>
        <begin position="116"/>
        <end position="403"/>
    </location>
</feature>
<keyword evidence="5" id="KW-1003">Cell membrane</keyword>
<dbReference type="RefSeq" id="WP_196990606.1">
    <property type="nucleotide sequence ID" value="NZ_JADWYR010000001.1"/>
</dbReference>
<keyword evidence="3 5" id="KW-1133">Transmembrane helix</keyword>
<keyword evidence="5" id="KW-1278">Translocase</keyword>
<feature type="transmembrane region" description="Helical" evidence="5">
    <location>
        <begin position="360"/>
        <end position="383"/>
    </location>
</feature>
<comment type="caution">
    <text evidence="5">Lacks conserved residue(s) required for the propagation of feature annotation.</text>
</comment>
<proteinExistence type="inferred from homology"/>
<dbReference type="GO" id="GO:0050136">
    <property type="term" value="F:NADH dehydrogenase (quinone) (non-electrogenic) activity"/>
    <property type="evidence" value="ECO:0007669"/>
    <property type="project" value="UniProtKB-UniRule"/>
</dbReference>
<feature type="transmembrane region" description="Helical" evidence="5">
    <location>
        <begin position="95"/>
        <end position="112"/>
    </location>
</feature>
<dbReference type="InterPro" id="IPR001750">
    <property type="entry name" value="ND/Mrp_TM"/>
</dbReference>
<feature type="transmembrane region" description="Helical" evidence="5">
    <location>
        <begin position="395"/>
        <end position="414"/>
    </location>
</feature>
<dbReference type="Proteomes" id="UP000628448">
    <property type="component" value="Unassembled WGS sequence"/>
</dbReference>
<keyword evidence="5" id="KW-0813">Transport</keyword>
<comment type="catalytic activity">
    <reaction evidence="5">
        <text>a quinone + NADH + 5 H(+)(in) = a quinol + NAD(+) + 4 H(+)(out)</text>
        <dbReference type="Rhea" id="RHEA:57888"/>
        <dbReference type="ChEBI" id="CHEBI:15378"/>
        <dbReference type="ChEBI" id="CHEBI:24646"/>
        <dbReference type="ChEBI" id="CHEBI:57540"/>
        <dbReference type="ChEBI" id="CHEBI:57945"/>
        <dbReference type="ChEBI" id="CHEBI:132124"/>
    </reaction>
</comment>
<feature type="transmembrane region" description="Helical" evidence="5">
    <location>
        <begin position="322"/>
        <end position="339"/>
    </location>
</feature>
<dbReference type="AlphaFoldDB" id="A0A931GWP4"/>
<reference evidence="8" key="1">
    <citation type="submission" date="2020-11" db="EMBL/GenBank/DDBJ databases">
        <title>Bacterial whole genome sequence for Panacibacter sp. DH6.</title>
        <authorList>
            <person name="Le V."/>
            <person name="Ko S."/>
            <person name="Ahn C.-Y."/>
            <person name="Oh H.-M."/>
        </authorList>
    </citation>
    <scope>NUCLEOTIDE SEQUENCE</scope>
    <source>
        <strain evidence="8">DH6</strain>
    </source>
</reference>
<evidence type="ECO:0000256" key="3">
    <source>
        <dbReference type="ARBA" id="ARBA00022989"/>
    </source>
</evidence>
<evidence type="ECO:0000313" key="8">
    <source>
        <dbReference type="EMBL" id="MBG9376603.1"/>
    </source>
</evidence>
<dbReference type="PANTHER" id="PTHR22773">
    <property type="entry name" value="NADH DEHYDROGENASE"/>
    <property type="match status" value="1"/>
</dbReference>
<comment type="similarity">
    <text evidence="5">Belongs to the complex I subunit 2 family.</text>
</comment>
<keyword evidence="5" id="KW-0874">Quinone</keyword>
<feature type="transmembrane region" description="Helical" evidence="5">
    <location>
        <begin position="231"/>
        <end position="252"/>
    </location>
</feature>
<protein>
    <recommendedName>
        <fullName evidence="5">NADH-quinone oxidoreductase subunit N</fullName>
        <ecNumber evidence="5">7.1.1.-</ecNumber>
    </recommendedName>
    <alternativeName>
        <fullName evidence="5">NADH dehydrogenase I subunit N</fullName>
    </alternativeName>
    <alternativeName>
        <fullName evidence="5">NDH-1 subunit N</fullName>
    </alternativeName>
</protein>
<dbReference type="Pfam" id="PF00361">
    <property type="entry name" value="Proton_antipo_M"/>
    <property type="match status" value="1"/>
</dbReference>
<dbReference type="InterPro" id="IPR010096">
    <property type="entry name" value="NADH-Q_OxRdtase_suN/2"/>
</dbReference>
<feature type="transmembrane region" description="Helical" evidence="5">
    <location>
        <begin position="65"/>
        <end position="83"/>
    </location>
</feature>
<dbReference type="GO" id="GO:0012505">
    <property type="term" value="C:endomembrane system"/>
    <property type="evidence" value="ECO:0007669"/>
    <property type="project" value="UniProtKB-SubCell"/>
</dbReference>
<evidence type="ECO:0000313" key="9">
    <source>
        <dbReference type="Proteomes" id="UP000628448"/>
    </source>
</evidence>
<gene>
    <name evidence="5" type="primary">nuoN</name>
    <name evidence="8" type="ORF">I5907_10180</name>
</gene>
<comment type="caution">
    <text evidence="8">The sequence shown here is derived from an EMBL/GenBank/DDBJ whole genome shotgun (WGS) entry which is preliminary data.</text>
</comment>
<evidence type="ECO:0000256" key="4">
    <source>
        <dbReference type="ARBA" id="ARBA00023136"/>
    </source>
</evidence>
<evidence type="ECO:0000256" key="5">
    <source>
        <dbReference type="HAMAP-Rule" id="MF_00445"/>
    </source>
</evidence>
<evidence type="ECO:0000256" key="2">
    <source>
        <dbReference type="ARBA" id="ARBA00022692"/>
    </source>
</evidence>
<keyword evidence="4 5" id="KW-0472">Membrane</keyword>
<feature type="transmembrane region" description="Helical" evidence="5">
    <location>
        <begin position="188"/>
        <end position="210"/>
    </location>
</feature>
<dbReference type="EMBL" id="JADWYR010000001">
    <property type="protein sequence ID" value="MBG9376603.1"/>
    <property type="molecule type" value="Genomic_DNA"/>
</dbReference>
<keyword evidence="5" id="KW-0520">NAD</keyword>
<sequence>MNALILSAVFGMIMMFCSFLLKNKESLRHIASVGLLLLLIANIADSYGKHLFAIDTHGLLAFSKFGYLFNSIMLASTLVYVLVTGKEIEKYGKYTAEYFTLIFFVLCGITMLTCYNNLLTLFLGVEIMSIPLYILTGSDKRNMKSNEAALKYFLMGSFSTGLMLMGIALTYGGTGTFSLTTMRLSQGLYLNVASFLEIIGLLFLLVSMAFKVSAAPFHFWTPDVYDGAPSVFTSFMATIVKAAGFVALIRLFDVRMEATAKAIDWQLLVSIMIVATLLVGNITAVFQQSVKRMLAYSSIAQAGFMLYALMSVNDTAHEGLLLYAAAYSLATIGIFAVLVKMKDHTFEGYNGLGKTQPVLAATNTIFLLSLAGIPLTAGFFAKYLMLASLVKTGTYLWLVIVGVIFAAVSAYYYFRVIQAMYFKEGNPETEPVTSSFKFGLVAVAAIIVLLGILPTAILNWLYF</sequence>
<evidence type="ECO:0000256" key="6">
    <source>
        <dbReference type="RuleBase" id="RU000320"/>
    </source>
</evidence>
<keyword evidence="9" id="KW-1185">Reference proteome</keyword>
<accession>A0A931GWP4</accession>
<keyword evidence="2 5" id="KW-0812">Transmembrane</keyword>
<dbReference type="GO" id="GO:0048038">
    <property type="term" value="F:quinone binding"/>
    <property type="evidence" value="ECO:0007669"/>
    <property type="project" value="UniProtKB-KW"/>
</dbReference>
<comment type="subcellular location">
    <subcellularLocation>
        <location evidence="5">Cell membrane</location>
        <topology evidence="5">Multi-pass membrane protein</topology>
    </subcellularLocation>
    <subcellularLocation>
        <location evidence="1">Endomembrane system</location>
        <topology evidence="1">Multi-pass membrane protein</topology>
    </subcellularLocation>
    <subcellularLocation>
        <location evidence="6">Membrane</location>
        <topology evidence="6">Multi-pass membrane protein</topology>
    </subcellularLocation>
</comment>
<dbReference type="HAMAP" id="MF_00445">
    <property type="entry name" value="NDH1_NuoN_1"/>
    <property type="match status" value="1"/>
</dbReference>
<dbReference type="GO" id="GO:0042773">
    <property type="term" value="P:ATP synthesis coupled electron transport"/>
    <property type="evidence" value="ECO:0007669"/>
    <property type="project" value="InterPro"/>
</dbReference>
<dbReference type="GO" id="GO:0005886">
    <property type="term" value="C:plasma membrane"/>
    <property type="evidence" value="ECO:0007669"/>
    <property type="project" value="UniProtKB-SubCell"/>
</dbReference>
<name>A0A931GWP4_9BACT</name>
<comment type="subunit">
    <text evidence="5">NDH-1 is composed of 14 different subunits. Subunits NuoA, H, J, K, L, M, N constitute the membrane sector of the complex.</text>
</comment>
<feature type="transmembrane region" description="Helical" evidence="5">
    <location>
        <begin position="435"/>
        <end position="462"/>
    </location>
</feature>
<comment type="function">
    <text evidence="5">NDH-1 shuttles electrons from NADH, via FMN and iron-sulfur (Fe-S) centers, to quinones in the respiratory chain. The immediate electron acceptor for the enzyme in this species is believed to be a menaquinone. Couples the redox reaction to proton translocation (for every two electrons transferred, four hydrogen ions are translocated across the cytoplasmic membrane), and thus conserves the redox energy in a proton gradient.</text>
</comment>
<dbReference type="NCBIfam" id="TIGR01770">
    <property type="entry name" value="NDH_I_N"/>
    <property type="match status" value="1"/>
</dbReference>